<gene>
    <name evidence="5" type="ORF">KSS89_22305</name>
</gene>
<dbReference type="PANTHER" id="PTHR30143:SF0">
    <property type="entry name" value="2-KETO-4-PENTENOATE HYDRATASE"/>
    <property type="match status" value="1"/>
</dbReference>
<proteinExistence type="inferred from homology"/>
<organism evidence="5 6">
    <name type="scientific">Pseudomonas sessilinigenes</name>
    <dbReference type="NCBI Taxonomy" id="658629"/>
    <lineage>
        <taxon>Bacteria</taxon>
        <taxon>Pseudomonadati</taxon>
        <taxon>Pseudomonadota</taxon>
        <taxon>Gammaproteobacteria</taxon>
        <taxon>Pseudomonadales</taxon>
        <taxon>Pseudomonadaceae</taxon>
        <taxon>Pseudomonas</taxon>
    </lineage>
</organism>
<sequence length="263" mass="28177">MSHDTLNNLDQAAATLSQARQRREPCQPISQSLGITTLAEAYAVQEINTRRALGQGRRLVGRKIGLTSTAVQQQLGVDQPDFGMLFADMEISDGAGIDCRQLIQPKAEGEIAFVLGRDLPHADTTLAELMNAVEYLLPAIEIVDSAIVDWRITLADTVADNASSALYVLGKQATRLSALDLRLEGMLLEKNRSQAAIGVGAACLGNPLDACLWLARTMAESGRPLLAGDVLLSGALGPMTPVVPGDHLHLRLTRLGEVGCHFY</sequence>
<dbReference type="Gene3D" id="3.90.850.10">
    <property type="entry name" value="Fumarylacetoacetase-like, C-terminal domain"/>
    <property type="match status" value="1"/>
</dbReference>
<evidence type="ECO:0000259" key="4">
    <source>
        <dbReference type="Pfam" id="PF01557"/>
    </source>
</evidence>
<dbReference type="InterPro" id="IPR036663">
    <property type="entry name" value="Fumarylacetoacetase_C_sf"/>
</dbReference>
<evidence type="ECO:0000313" key="5">
    <source>
        <dbReference type="EMBL" id="QXH38959.1"/>
    </source>
</evidence>
<feature type="domain" description="Fumarylacetoacetase-like C-terminal" evidence="4">
    <location>
        <begin position="76"/>
        <end position="259"/>
    </location>
</feature>
<evidence type="ECO:0000313" key="6">
    <source>
        <dbReference type="Proteomes" id="UP000693952"/>
    </source>
</evidence>
<protein>
    <submittedName>
        <fullName evidence="5">Fumarylacetoacetate hydrolase family protein</fullName>
    </submittedName>
</protein>
<keyword evidence="2" id="KW-0058">Aromatic hydrocarbons catabolism</keyword>
<name>A0ABX8MI34_9PSED</name>
<evidence type="ECO:0000256" key="2">
    <source>
        <dbReference type="ARBA" id="ARBA00022797"/>
    </source>
</evidence>
<evidence type="ECO:0000256" key="1">
    <source>
        <dbReference type="ARBA" id="ARBA00010715"/>
    </source>
</evidence>
<dbReference type="InterPro" id="IPR011234">
    <property type="entry name" value="Fumarylacetoacetase-like_C"/>
</dbReference>
<dbReference type="Proteomes" id="UP000693952">
    <property type="component" value="Chromosome"/>
</dbReference>
<dbReference type="EMBL" id="CP077074">
    <property type="protein sequence ID" value="QXH38959.1"/>
    <property type="molecule type" value="Genomic_DNA"/>
</dbReference>
<dbReference type="InterPro" id="IPR050772">
    <property type="entry name" value="Hydratase-Decarb/MhpD_sf"/>
</dbReference>
<reference evidence="5" key="1">
    <citation type="submission" date="2021-06" db="EMBL/GenBank/DDBJ databases">
        <title>Updating the genus Pseudomonas: Description of 43 new species and partition of the Pseudomonas putida group.</title>
        <authorList>
            <person name="Girard L."/>
            <person name="Lood C."/>
            <person name="Vandamme P."/>
            <person name="Rokni-Zadeh H."/>
            <person name="van Noort V."/>
            <person name="Hofte M."/>
            <person name="Lavigne R."/>
            <person name="De Mot R."/>
        </authorList>
    </citation>
    <scope>NUCLEOTIDE SEQUENCE</scope>
    <source>
        <strain evidence="5">CMR12a</strain>
    </source>
</reference>
<comment type="similarity">
    <text evidence="1">Belongs to the hydratase/decarboxylase family.</text>
</comment>
<dbReference type="Pfam" id="PF01557">
    <property type="entry name" value="FAA_hydrolase"/>
    <property type="match status" value="1"/>
</dbReference>
<keyword evidence="3" id="KW-0456">Lyase</keyword>
<evidence type="ECO:0000256" key="3">
    <source>
        <dbReference type="ARBA" id="ARBA00023239"/>
    </source>
</evidence>
<dbReference type="GO" id="GO:0016787">
    <property type="term" value="F:hydrolase activity"/>
    <property type="evidence" value="ECO:0007669"/>
    <property type="project" value="UniProtKB-KW"/>
</dbReference>
<keyword evidence="5" id="KW-0378">Hydrolase</keyword>
<accession>A0ABX8MI34</accession>
<dbReference type="PANTHER" id="PTHR30143">
    <property type="entry name" value="ACID HYDRATASE"/>
    <property type="match status" value="1"/>
</dbReference>
<dbReference type="SUPFAM" id="SSF56529">
    <property type="entry name" value="FAH"/>
    <property type="match status" value="1"/>
</dbReference>
<dbReference type="RefSeq" id="WP_068580593.1">
    <property type="nucleotide sequence ID" value="NZ_CP027706.1"/>
</dbReference>
<keyword evidence="6" id="KW-1185">Reference proteome</keyword>